<sequence length="254" mass="29073">MSKIYQKSVQKSTRKSQKSKDSTDKNNSLSKKKLQKALKKKKKTAKKKNANNTSPSPKRTPQPTEPLFTQGDISINNVGDLKDLLNDSLHSYAIELGMEIANELLEEDVAKWCGSRSERVLKRRMNAAYESNDFDAAKKILEQTVEWLEGKNTDAARSLEEGLEETLTVIRLGVTGELRKRLDNTNTIESMFSRVRDITHRVKRWRDGNMRHRWCVAGLMRAEAGFRKMRGYRDLPALQQSLTTFILDKQAETV</sequence>
<gene>
    <name evidence="5" type="ORF">MNBD_PLANCTO02-1729</name>
</gene>
<evidence type="ECO:0000313" key="5">
    <source>
        <dbReference type="EMBL" id="VAX42503.1"/>
    </source>
</evidence>
<feature type="region of interest" description="Disordered" evidence="4">
    <location>
        <begin position="1"/>
        <end position="72"/>
    </location>
</feature>
<name>A0A3B1DZ08_9ZZZZ</name>
<accession>A0A3B1DZ08</accession>
<proteinExistence type="predicted"/>
<evidence type="ECO:0000256" key="3">
    <source>
        <dbReference type="ARBA" id="ARBA00023172"/>
    </source>
</evidence>
<evidence type="ECO:0000256" key="2">
    <source>
        <dbReference type="ARBA" id="ARBA00023125"/>
    </source>
</evidence>
<protein>
    <submittedName>
        <fullName evidence="5">Uncharacterized protein</fullName>
    </submittedName>
</protein>
<feature type="compositionally biased region" description="Basic residues" evidence="4">
    <location>
        <begin position="30"/>
        <end position="49"/>
    </location>
</feature>
<keyword evidence="2" id="KW-0238">DNA-binding</keyword>
<organism evidence="5">
    <name type="scientific">hydrothermal vent metagenome</name>
    <dbReference type="NCBI Taxonomy" id="652676"/>
    <lineage>
        <taxon>unclassified sequences</taxon>
        <taxon>metagenomes</taxon>
        <taxon>ecological metagenomes</taxon>
    </lineage>
</organism>
<dbReference type="GO" id="GO:0004803">
    <property type="term" value="F:transposase activity"/>
    <property type="evidence" value="ECO:0007669"/>
    <property type="project" value="InterPro"/>
</dbReference>
<dbReference type="Pfam" id="PF00872">
    <property type="entry name" value="Transposase_mut"/>
    <property type="match status" value="1"/>
</dbReference>
<keyword evidence="3" id="KW-0233">DNA recombination</keyword>
<feature type="compositionally biased region" description="Low complexity" evidence="4">
    <location>
        <begin position="1"/>
        <end position="11"/>
    </location>
</feature>
<reference evidence="5" key="1">
    <citation type="submission" date="2018-06" db="EMBL/GenBank/DDBJ databases">
        <authorList>
            <person name="Zhirakovskaya E."/>
        </authorList>
    </citation>
    <scope>NUCLEOTIDE SEQUENCE</scope>
</reference>
<dbReference type="InterPro" id="IPR001207">
    <property type="entry name" value="Transposase_mutator"/>
</dbReference>
<evidence type="ECO:0000256" key="4">
    <source>
        <dbReference type="SAM" id="MobiDB-lite"/>
    </source>
</evidence>
<dbReference type="GO" id="GO:0003677">
    <property type="term" value="F:DNA binding"/>
    <property type="evidence" value="ECO:0007669"/>
    <property type="project" value="UniProtKB-KW"/>
</dbReference>
<dbReference type="EMBL" id="UOGL01000661">
    <property type="protein sequence ID" value="VAX42503.1"/>
    <property type="molecule type" value="Genomic_DNA"/>
</dbReference>
<evidence type="ECO:0000256" key="1">
    <source>
        <dbReference type="ARBA" id="ARBA00022578"/>
    </source>
</evidence>
<dbReference type="AlphaFoldDB" id="A0A3B1DZ08"/>
<dbReference type="GO" id="GO:0006313">
    <property type="term" value="P:DNA transposition"/>
    <property type="evidence" value="ECO:0007669"/>
    <property type="project" value="InterPro"/>
</dbReference>
<keyword evidence="1" id="KW-0815">Transposition</keyword>